<reference evidence="1 2" key="1">
    <citation type="journal article" date="2018" name="Nat. Ecol. Evol.">
        <title>Shark genomes provide insights into elasmobranch evolution and the origin of vertebrates.</title>
        <authorList>
            <person name="Hara Y"/>
            <person name="Yamaguchi K"/>
            <person name="Onimaru K"/>
            <person name="Kadota M"/>
            <person name="Koyanagi M"/>
            <person name="Keeley SD"/>
            <person name="Tatsumi K"/>
            <person name="Tanaka K"/>
            <person name="Motone F"/>
            <person name="Kageyama Y"/>
            <person name="Nozu R"/>
            <person name="Adachi N"/>
            <person name="Nishimura O"/>
            <person name="Nakagawa R"/>
            <person name="Tanegashima C"/>
            <person name="Kiyatake I"/>
            <person name="Matsumoto R"/>
            <person name="Murakumo K"/>
            <person name="Nishida K"/>
            <person name="Terakita A"/>
            <person name="Kuratani S"/>
            <person name="Sato K"/>
            <person name="Hyodo S Kuraku.S."/>
        </authorList>
    </citation>
    <scope>NUCLEOTIDE SEQUENCE [LARGE SCALE GENOMIC DNA]</scope>
</reference>
<sequence>EMSEVGKQEIGSIFKRLRSVSTNKVRVRQGSPG</sequence>
<dbReference type="EMBL" id="BEZZ01094822">
    <property type="protein sequence ID" value="GCC43215.1"/>
    <property type="molecule type" value="Genomic_DNA"/>
</dbReference>
<comment type="caution">
    <text evidence="1">The sequence shown here is derived from an EMBL/GenBank/DDBJ whole genome shotgun (WGS) entry which is preliminary data.</text>
</comment>
<keyword evidence="2" id="KW-1185">Reference proteome</keyword>
<evidence type="ECO:0000313" key="1">
    <source>
        <dbReference type="EMBL" id="GCC43215.1"/>
    </source>
</evidence>
<feature type="non-terminal residue" evidence="1">
    <location>
        <position position="1"/>
    </location>
</feature>
<protein>
    <submittedName>
        <fullName evidence="1">Uncharacterized protein</fullName>
    </submittedName>
</protein>
<accession>A0A401TKN6</accession>
<organism evidence="1 2">
    <name type="scientific">Chiloscyllium punctatum</name>
    <name type="common">Brownbanded bambooshark</name>
    <name type="synonym">Hemiscyllium punctatum</name>
    <dbReference type="NCBI Taxonomy" id="137246"/>
    <lineage>
        <taxon>Eukaryota</taxon>
        <taxon>Metazoa</taxon>
        <taxon>Chordata</taxon>
        <taxon>Craniata</taxon>
        <taxon>Vertebrata</taxon>
        <taxon>Chondrichthyes</taxon>
        <taxon>Elasmobranchii</taxon>
        <taxon>Galeomorphii</taxon>
        <taxon>Galeoidea</taxon>
        <taxon>Orectolobiformes</taxon>
        <taxon>Hemiscylliidae</taxon>
        <taxon>Chiloscyllium</taxon>
    </lineage>
</organism>
<dbReference type="Proteomes" id="UP000287033">
    <property type="component" value="Unassembled WGS sequence"/>
</dbReference>
<gene>
    <name evidence="1" type="ORF">chiPu_0027091</name>
</gene>
<dbReference type="AlphaFoldDB" id="A0A401TKN6"/>
<evidence type="ECO:0000313" key="2">
    <source>
        <dbReference type="Proteomes" id="UP000287033"/>
    </source>
</evidence>
<name>A0A401TKN6_CHIPU</name>
<proteinExistence type="predicted"/>